<dbReference type="Pfam" id="PF04199">
    <property type="entry name" value="Cyclase"/>
    <property type="match status" value="1"/>
</dbReference>
<evidence type="ECO:0000256" key="1">
    <source>
        <dbReference type="ARBA" id="ARBA00007865"/>
    </source>
</evidence>
<proteinExistence type="inferred from homology"/>
<dbReference type="HOGENOM" id="CLU_030671_3_0_1"/>
<dbReference type="OrthoDB" id="7108654at2759"/>
<dbReference type="STRING" id="933084.A0A067PNN5"/>
<keyword evidence="3" id="KW-1185">Reference proteome</keyword>
<evidence type="ECO:0000313" key="3">
    <source>
        <dbReference type="Proteomes" id="UP000027265"/>
    </source>
</evidence>
<dbReference type="GO" id="GO:0019441">
    <property type="term" value="P:L-tryptophan catabolic process to kynurenine"/>
    <property type="evidence" value="ECO:0007669"/>
    <property type="project" value="InterPro"/>
</dbReference>
<reference evidence="3" key="1">
    <citation type="journal article" date="2014" name="Proc. Natl. Acad. Sci. U.S.A.">
        <title>Extensive sampling of basidiomycete genomes demonstrates inadequacy of the white-rot/brown-rot paradigm for wood decay fungi.</title>
        <authorList>
            <person name="Riley R."/>
            <person name="Salamov A.A."/>
            <person name="Brown D.W."/>
            <person name="Nagy L.G."/>
            <person name="Floudas D."/>
            <person name="Held B.W."/>
            <person name="Levasseur A."/>
            <person name="Lombard V."/>
            <person name="Morin E."/>
            <person name="Otillar R."/>
            <person name="Lindquist E.A."/>
            <person name="Sun H."/>
            <person name="LaButti K.M."/>
            <person name="Schmutz J."/>
            <person name="Jabbour D."/>
            <person name="Luo H."/>
            <person name="Baker S.E."/>
            <person name="Pisabarro A.G."/>
            <person name="Walton J.D."/>
            <person name="Blanchette R.A."/>
            <person name="Henrissat B."/>
            <person name="Martin F."/>
            <person name="Cullen D."/>
            <person name="Hibbett D.S."/>
            <person name="Grigoriev I.V."/>
        </authorList>
    </citation>
    <scope>NUCLEOTIDE SEQUENCE [LARGE SCALE GENOMIC DNA]</scope>
    <source>
        <strain evidence="3">MUCL 33604</strain>
    </source>
</reference>
<protein>
    <recommendedName>
        <fullName evidence="4">Cyclase</fullName>
    </recommendedName>
</protein>
<dbReference type="AlphaFoldDB" id="A0A067PNN5"/>
<dbReference type="PANTHER" id="PTHR31118:SF12">
    <property type="entry name" value="CYCLASE-LIKE PROTEIN 2"/>
    <property type="match status" value="1"/>
</dbReference>
<dbReference type="InterPro" id="IPR007325">
    <property type="entry name" value="KFase/CYL"/>
</dbReference>
<organism evidence="2 3">
    <name type="scientific">Jaapia argillacea MUCL 33604</name>
    <dbReference type="NCBI Taxonomy" id="933084"/>
    <lineage>
        <taxon>Eukaryota</taxon>
        <taxon>Fungi</taxon>
        <taxon>Dikarya</taxon>
        <taxon>Basidiomycota</taxon>
        <taxon>Agaricomycotina</taxon>
        <taxon>Agaricomycetes</taxon>
        <taxon>Agaricomycetidae</taxon>
        <taxon>Jaapiales</taxon>
        <taxon>Jaapiaceae</taxon>
        <taxon>Jaapia</taxon>
    </lineage>
</organism>
<name>A0A067PNN5_9AGAM</name>
<dbReference type="Proteomes" id="UP000027265">
    <property type="component" value="Unassembled WGS sequence"/>
</dbReference>
<dbReference type="EMBL" id="KL197722">
    <property type="protein sequence ID" value="KDQ56414.1"/>
    <property type="molecule type" value="Genomic_DNA"/>
</dbReference>
<dbReference type="InterPro" id="IPR037175">
    <property type="entry name" value="KFase_sf"/>
</dbReference>
<dbReference type="InParanoid" id="A0A067PNN5"/>
<evidence type="ECO:0008006" key="4">
    <source>
        <dbReference type="Google" id="ProtNLM"/>
    </source>
</evidence>
<evidence type="ECO:0000313" key="2">
    <source>
        <dbReference type="EMBL" id="KDQ56414.1"/>
    </source>
</evidence>
<dbReference type="PANTHER" id="PTHR31118">
    <property type="entry name" value="CYCLASE-LIKE PROTEIN 2"/>
    <property type="match status" value="1"/>
</dbReference>
<accession>A0A067PNN5</accession>
<gene>
    <name evidence="2" type="ORF">JAAARDRAFT_195058</name>
</gene>
<dbReference type="GO" id="GO:0004061">
    <property type="term" value="F:arylformamidase activity"/>
    <property type="evidence" value="ECO:0007669"/>
    <property type="project" value="InterPro"/>
</dbReference>
<sequence>MSTIIDLTHSLEPTMTVCPGHPPFTCCPLPALLDIGISLHTLSLGSHTGTHIDAPNHFLSHQNALSVDQIPLPTLIGPALVIDVRYKKPRERITWEGDLKRYESKMKEGVVVLLCTGWSKYWRQEIYIDHPWLEEEAAKNIISRGVRVIGVDTLSPDEMPASRLRGASGGCHGQVDGVEEGEQCFDVHHVVLDQGGVIVENLNGLEALLTIEDPVVSLLPLRISGCDGSPVRAVGWSARDLADTTARIVS</sequence>
<dbReference type="Gene3D" id="3.50.30.50">
    <property type="entry name" value="Putative cyclase"/>
    <property type="match status" value="1"/>
</dbReference>
<comment type="similarity">
    <text evidence="1">Belongs to the Cyclase 1 superfamily.</text>
</comment>
<dbReference type="SUPFAM" id="SSF102198">
    <property type="entry name" value="Putative cyclase"/>
    <property type="match status" value="1"/>
</dbReference>